<evidence type="ECO:0000313" key="2">
    <source>
        <dbReference type="Proteomes" id="UP001062846"/>
    </source>
</evidence>
<protein>
    <submittedName>
        <fullName evidence="1">Uncharacterized protein</fullName>
    </submittedName>
</protein>
<sequence length="500" mass="54582">MESLSMWNLISATQNGFLPSYASRPVRLPRIGIHVRRKRFVLHSKKAAFQENSLDGLPVKELVISFFGSQNCVITCQSLGLFHCTRSSPCYGLKAEIGTGPAAVMFLHGFPGYSWHHQMIAVADAGCRAITPDYRDYQGYAKPSRLLVATEPEICTDSSLEKKFKSFKVRGSESLYKVKLQTSSIYGSGLSDINAGILLCLIDENGDSILQRIPASLIKEHSNQSEAEVVSDVLHFQRASVDEFAFEGPKLQKIESLWVGIESGQWRICGIKLITTCRRQSTLEENGGKEAPYIGFEYKFEVEDTLLGEGSDLSMVELRPCLITEFSGDNLALVNKYLPEPNSVATDVISKEESMREYADLKFSLLFYDTLLVLSGSSIAAFSAGKNAAFGFLTGGIIGFLYLLLLQRSVDGLPAPGSNSVDKKGKFDHLLGRIKGPGPVSSLVLAFIFAVIAVKYGSEDSAVDFTPKGLLFGMLGFLSCKVAVVLAAFKPVPMGLGDNK</sequence>
<evidence type="ECO:0000313" key="1">
    <source>
        <dbReference type="EMBL" id="KAI8526377.1"/>
    </source>
</evidence>
<reference evidence="1" key="1">
    <citation type="submission" date="2022-02" db="EMBL/GenBank/DDBJ databases">
        <title>Plant Genome Project.</title>
        <authorList>
            <person name="Zhang R.-G."/>
        </authorList>
    </citation>
    <scope>NUCLEOTIDE SEQUENCE</scope>
    <source>
        <strain evidence="1">AT1</strain>
    </source>
</reference>
<accession>A0ACC0LDG0</accession>
<proteinExistence type="predicted"/>
<organism evidence="1 2">
    <name type="scientific">Rhododendron molle</name>
    <name type="common">Chinese azalea</name>
    <name type="synonym">Azalea mollis</name>
    <dbReference type="NCBI Taxonomy" id="49168"/>
    <lineage>
        <taxon>Eukaryota</taxon>
        <taxon>Viridiplantae</taxon>
        <taxon>Streptophyta</taxon>
        <taxon>Embryophyta</taxon>
        <taxon>Tracheophyta</taxon>
        <taxon>Spermatophyta</taxon>
        <taxon>Magnoliopsida</taxon>
        <taxon>eudicotyledons</taxon>
        <taxon>Gunneridae</taxon>
        <taxon>Pentapetalae</taxon>
        <taxon>asterids</taxon>
        <taxon>Ericales</taxon>
        <taxon>Ericaceae</taxon>
        <taxon>Ericoideae</taxon>
        <taxon>Rhodoreae</taxon>
        <taxon>Rhododendron</taxon>
    </lineage>
</organism>
<keyword evidence="2" id="KW-1185">Reference proteome</keyword>
<name>A0ACC0LDG0_RHOML</name>
<dbReference type="EMBL" id="CM046400">
    <property type="protein sequence ID" value="KAI8526377.1"/>
    <property type="molecule type" value="Genomic_DNA"/>
</dbReference>
<gene>
    <name evidence="1" type="ORF">RHMOL_Rhmol13G0302900</name>
</gene>
<comment type="caution">
    <text evidence="1">The sequence shown here is derived from an EMBL/GenBank/DDBJ whole genome shotgun (WGS) entry which is preliminary data.</text>
</comment>
<dbReference type="Proteomes" id="UP001062846">
    <property type="component" value="Chromosome 13"/>
</dbReference>